<dbReference type="Proteomes" id="UP000289340">
    <property type="component" value="Chromosome 16"/>
</dbReference>
<evidence type="ECO:0000313" key="1">
    <source>
        <dbReference type="EMBL" id="RZB61306.1"/>
    </source>
</evidence>
<protein>
    <submittedName>
        <fullName evidence="1">Uncharacterized protein</fullName>
    </submittedName>
</protein>
<dbReference type="EMBL" id="QZWG01000016">
    <property type="protein sequence ID" value="RZB61306.1"/>
    <property type="molecule type" value="Genomic_DNA"/>
</dbReference>
<name>A0A445GJ97_GLYSO</name>
<gene>
    <name evidence="1" type="ORF">D0Y65_043858</name>
</gene>
<evidence type="ECO:0000313" key="2">
    <source>
        <dbReference type="Proteomes" id="UP000289340"/>
    </source>
</evidence>
<reference evidence="1 2" key="1">
    <citation type="submission" date="2018-09" db="EMBL/GenBank/DDBJ databases">
        <title>A high-quality reference genome of wild soybean provides a powerful tool to mine soybean genomes.</title>
        <authorList>
            <person name="Xie M."/>
            <person name="Chung C.Y.L."/>
            <person name="Li M.-W."/>
            <person name="Wong F.-L."/>
            <person name="Chan T.-F."/>
            <person name="Lam H.-M."/>
        </authorList>
    </citation>
    <scope>NUCLEOTIDE SEQUENCE [LARGE SCALE GENOMIC DNA]</scope>
    <source>
        <strain evidence="2">cv. W05</strain>
        <tissue evidence="1">Hypocotyl of etiolated seedlings</tissue>
    </source>
</reference>
<sequence length="77" mass="8421">MKKYGVVESWNKVFAFNPSEFWLEALPFGTMINDATAPLSALCVRNNGEVLLAMNEAGKGHLFSLVTGHGEDKIYGS</sequence>
<keyword evidence="2" id="KW-1185">Reference proteome</keyword>
<organism evidence="1 2">
    <name type="scientific">Glycine soja</name>
    <name type="common">Wild soybean</name>
    <dbReference type="NCBI Taxonomy" id="3848"/>
    <lineage>
        <taxon>Eukaryota</taxon>
        <taxon>Viridiplantae</taxon>
        <taxon>Streptophyta</taxon>
        <taxon>Embryophyta</taxon>
        <taxon>Tracheophyta</taxon>
        <taxon>Spermatophyta</taxon>
        <taxon>Magnoliopsida</taxon>
        <taxon>eudicotyledons</taxon>
        <taxon>Gunneridae</taxon>
        <taxon>Pentapetalae</taxon>
        <taxon>rosids</taxon>
        <taxon>fabids</taxon>
        <taxon>Fabales</taxon>
        <taxon>Fabaceae</taxon>
        <taxon>Papilionoideae</taxon>
        <taxon>50 kb inversion clade</taxon>
        <taxon>NPAAA clade</taxon>
        <taxon>indigoferoid/millettioid clade</taxon>
        <taxon>Phaseoleae</taxon>
        <taxon>Glycine</taxon>
        <taxon>Glycine subgen. Soja</taxon>
    </lineage>
</organism>
<comment type="caution">
    <text evidence="1">The sequence shown here is derived from an EMBL/GenBank/DDBJ whole genome shotgun (WGS) entry which is preliminary data.</text>
</comment>
<accession>A0A445GJ97</accession>
<proteinExistence type="predicted"/>
<dbReference type="AlphaFoldDB" id="A0A445GJ97"/>